<organism evidence="8">
    <name type="scientific">Ralstonia solanacearum</name>
    <name type="common">Pseudomonas solanacearum</name>
    <dbReference type="NCBI Taxonomy" id="305"/>
    <lineage>
        <taxon>Bacteria</taxon>
        <taxon>Pseudomonadati</taxon>
        <taxon>Pseudomonadota</taxon>
        <taxon>Betaproteobacteria</taxon>
        <taxon>Burkholderiales</taxon>
        <taxon>Burkholderiaceae</taxon>
        <taxon>Ralstonia</taxon>
        <taxon>Ralstonia solanacearum species complex</taxon>
    </lineage>
</organism>
<evidence type="ECO:0000313" key="9">
    <source>
        <dbReference type="EMBL" id="CUV30950.1"/>
    </source>
</evidence>
<dbReference type="GO" id="GO:0005886">
    <property type="term" value="C:plasma membrane"/>
    <property type="evidence" value="ECO:0007669"/>
    <property type="project" value="UniProtKB-SubCell"/>
</dbReference>
<dbReference type="GO" id="GO:0016787">
    <property type="term" value="F:hydrolase activity"/>
    <property type="evidence" value="ECO:0007669"/>
    <property type="project" value="UniProtKB-KW"/>
</dbReference>
<reference evidence="7" key="2">
    <citation type="submission" date="2018-01" db="EMBL/GenBank/DDBJ databases">
        <title>Ralstonia pseudosolanacearum P824 infects blueberry.</title>
        <authorList>
            <person name="Bocsanczy A.M."/>
            <person name="Norman D.J."/>
        </authorList>
    </citation>
    <scope>NUCLEOTIDE SEQUENCE</scope>
    <source>
        <strain evidence="7">P824</strain>
    </source>
</reference>
<comment type="subcellular location">
    <subcellularLocation>
        <location evidence="1">Cell membrane</location>
        <topology evidence="1">Multi-pass membrane protein</topology>
    </subcellularLocation>
</comment>
<evidence type="ECO:0000313" key="7">
    <source>
        <dbReference type="EMBL" id="AYA45706.1"/>
    </source>
</evidence>
<evidence type="ECO:0000256" key="3">
    <source>
        <dbReference type="ARBA" id="ARBA00022692"/>
    </source>
</evidence>
<feature type="transmembrane region" description="Helical" evidence="6">
    <location>
        <begin position="84"/>
        <end position="106"/>
    </location>
</feature>
<feature type="transmembrane region" description="Helical" evidence="6">
    <location>
        <begin position="62"/>
        <end position="78"/>
    </location>
</feature>
<keyword evidence="8" id="KW-0378">Hydrolase</keyword>
<reference evidence="10" key="3">
    <citation type="submission" date="2018-01" db="EMBL/GenBank/DDBJ databases">
        <title>Raltonia solanacearum P824 infects blueberry.</title>
        <authorList>
            <person name="Bocsanczy A.M."/>
            <person name="Norman D.J."/>
        </authorList>
    </citation>
    <scope>NUCLEOTIDE SEQUENCE [LARGE SCALE GENOMIC DNA]</scope>
    <source>
        <strain evidence="10">P824</strain>
    </source>
</reference>
<gene>
    <name evidence="8" type="ORF">PSS4_v1_60058</name>
    <name evidence="7" type="ORF">RSP824_03980</name>
    <name evidence="9" type="ORF">RUN1985_v1_760067</name>
</gene>
<evidence type="ECO:0000256" key="6">
    <source>
        <dbReference type="SAM" id="Phobius"/>
    </source>
</evidence>
<evidence type="ECO:0000313" key="10">
    <source>
        <dbReference type="Proteomes" id="UP000262427"/>
    </source>
</evidence>
<evidence type="ECO:0000256" key="4">
    <source>
        <dbReference type="ARBA" id="ARBA00022989"/>
    </source>
</evidence>
<protein>
    <submittedName>
        <fullName evidence="7">CidA/LrgA family protein</fullName>
    </submittedName>
    <submittedName>
        <fullName evidence="8">Putative LrgA homolg regulator of murein hydrolase activity</fullName>
    </submittedName>
</protein>
<keyword evidence="3 6" id="KW-0812">Transmembrane</keyword>
<dbReference type="EMBL" id="LN899824">
    <property type="protein sequence ID" value="CUV30950.1"/>
    <property type="molecule type" value="Genomic_DNA"/>
</dbReference>
<keyword evidence="4 6" id="KW-1133">Transmembrane helix</keyword>
<evidence type="ECO:0000313" key="8">
    <source>
        <dbReference type="EMBL" id="CUV16300.1"/>
    </source>
</evidence>
<evidence type="ECO:0000256" key="1">
    <source>
        <dbReference type="ARBA" id="ARBA00004651"/>
    </source>
</evidence>
<dbReference type="Pfam" id="PF03788">
    <property type="entry name" value="LrgA"/>
    <property type="match status" value="1"/>
</dbReference>
<evidence type="ECO:0000256" key="2">
    <source>
        <dbReference type="ARBA" id="ARBA00022475"/>
    </source>
</evidence>
<feature type="transmembrane region" description="Helical" evidence="6">
    <location>
        <begin position="20"/>
        <end position="41"/>
    </location>
</feature>
<sequence>MLQTFAILLTFQSVGELLSYALHLPVPGPVIGMMLLFLTLLADRGGILEVMQGTVTELLRHLSILFVPAGVGVMAQMHRISQEWLPIVAAVAISTWLAIGAGALVTRALMRRMGDRGEAHEEVAP</sequence>
<keyword evidence="2" id="KW-1003">Cell membrane</keyword>
<dbReference type="EMBL" id="LN899821">
    <property type="protein sequence ID" value="CUV16300.1"/>
    <property type="molecule type" value="Genomic_DNA"/>
</dbReference>
<reference evidence="8" key="1">
    <citation type="submission" date="2015-10" db="EMBL/GenBank/DDBJ databases">
        <authorList>
            <person name="Gilbert D.G."/>
        </authorList>
    </citation>
    <scope>NUCLEOTIDE SEQUENCE</scope>
    <source>
        <strain evidence="8">Phyl III-seqv23</strain>
    </source>
</reference>
<evidence type="ECO:0000256" key="5">
    <source>
        <dbReference type="ARBA" id="ARBA00023136"/>
    </source>
</evidence>
<accession>A0A0K1ZIB9</accession>
<dbReference type="PANTHER" id="PTHR33931">
    <property type="entry name" value="HOLIN-LIKE PROTEIN CIDA-RELATED"/>
    <property type="match status" value="1"/>
</dbReference>
<dbReference type="EMBL" id="CP025741">
    <property type="protein sequence ID" value="AYA45706.1"/>
    <property type="molecule type" value="Genomic_DNA"/>
</dbReference>
<dbReference type="Proteomes" id="UP000262427">
    <property type="component" value="Chromosome CM"/>
</dbReference>
<dbReference type="PANTHER" id="PTHR33931:SF2">
    <property type="entry name" value="HOLIN-LIKE PROTEIN CIDA"/>
    <property type="match status" value="1"/>
</dbReference>
<dbReference type="AlphaFoldDB" id="A0A0K1ZIB9"/>
<proteinExistence type="predicted"/>
<dbReference type="InterPro" id="IPR005538">
    <property type="entry name" value="LrgA/CidA"/>
</dbReference>
<keyword evidence="5 6" id="KW-0472">Membrane</keyword>
<dbReference type="PATRIC" id="fig|305.108.peg.2348"/>
<name>A0A0K1ZIB9_RALSL</name>